<gene>
    <name evidence="7" type="ORF">EP47_05515</name>
</gene>
<evidence type="ECO:0000256" key="5">
    <source>
        <dbReference type="ARBA" id="ARBA00023163"/>
    </source>
</evidence>
<dbReference type="AlphaFoldDB" id="A0A0A2SV15"/>
<dbReference type="RefSeq" id="WP_052117580.1">
    <property type="nucleotide sequence ID" value="NZ_JNCF01000014.1"/>
</dbReference>
<evidence type="ECO:0000259" key="6">
    <source>
        <dbReference type="PROSITE" id="PS50931"/>
    </source>
</evidence>
<dbReference type="SUPFAM" id="SSF53850">
    <property type="entry name" value="Periplasmic binding protein-like II"/>
    <property type="match status" value="1"/>
</dbReference>
<dbReference type="InterPro" id="IPR005119">
    <property type="entry name" value="LysR_subst-bd"/>
</dbReference>
<dbReference type="GO" id="GO:0032993">
    <property type="term" value="C:protein-DNA complex"/>
    <property type="evidence" value="ECO:0007669"/>
    <property type="project" value="TreeGrafter"/>
</dbReference>
<evidence type="ECO:0000256" key="1">
    <source>
        <dbReference type="ARBA" id="ARBA00009437"/>
    </source>
</evidence>
<organism evidence="7 8">
    <name type="scientific">Legionella norrlandica</name>
    <dbReference type="NCBI Taxonomy" id="1498499"/>
    <lineage>
        <taxon>Bacteria</taxon>
        <taxon>Pseudomonadati</taxon>
        <taxon>Pseudomonadota</taxon>
        <taxon>Gammaproteobacteria</taxon>
        <taxon>Legionellales</taxon>
        <taxon>Legionellaceae</taxon>
        <taxon>Legionella</taxon>
    </lineage>
</organism>
<dbReference type="InterPro" id="IPR036388">
    <property type="entry name" value="WH-like_DNA-bd_sf"/>
</dbReference>
<evidence type="ECO:0000256" key="3">
    <source>
        <dbReference type="ARBA" id="ARBA00023125"/>
    </source>
</evidence>
<feature type="domain" description="HTH lysR-type" evidence="6">
    <location>
        <begin position="1"/>
        <end position="58"/>
    </location>
</feature>
<dbReference type="Gene3D" id="3.40.190.10">
    <property type="entry name" value="Periplasmic binding protein-like II"/>
    <property type="match status" value="2"/>
</dbReference>
<name>A0A0A2SV15_9GAMM</name>
<dbReference type="CDD" id="cd08411">
    <property type="entry name" value="PBP2_OxyR"/>
    <property type="match status" value="1"/>
</dbReference>
<dbReference type="EMBL" id="JNCF01000014">
    <property type="protein sequence ID" value="KGP63576.1"/>
    <property type="molecule type" value="Genomic_DNA"/>
</dbReference>
<sequence>MNIRDLHYFVVLADTKHFGEAAKKCFVSQPTLSMQIKKLEEELDVVLFERTNKQVLLTDHGDKLLIYARKILILIDEMKCLARQSEDPFSGELRLGVIPTVSPYMLPLVMPETRKKFPGLKIWLIEEQTHRLISKLEKGDIDAAIMALPIEGNFSCQILYEEKFYFACASTHSLAYAKSININDLINQPIMLLEEGHCLRDQAIAVCQLAKANEMADFTATSLETLRLMVQAGMGVTLLPALATLASSTDDIRCIPFDEPAPSRSIGLFWRVGTPRQICFNAIAELIMEIIEPKLGSVPEVILSNRMNFNEHP</sequence>
<comment type="caution">
    <text evidence="7">The sequence shown here is derived from an EMBL/GenBank/DDBJ whole genome shotgun (WGS) entry which is preliminary data.</text>
</comment>
<accession>A0A0A2SV15</accession>
<dbReference type="Gene3D" id="1.10.10.10">
    <property type="entry name" value="Winged helix-like DNA-binding domain superfamily/Winged helix DNA-binding domain"/>
    <property type="match status" value="1"/>
</dbReference>
<dbReference type="GO" id="GO:0003677">
    <property type="term" value="F:DNA binding"/>
    <property type="evidence" value="ECO:0007669"/>
    <property type="project" value="UniProtKB-KW"/>
</dbReference>
<keyword evidence="2" id="KW-0805">Transcription regulation</keyword>
<dbReference type="PRINTS" id="PR00039">
    <property type="entry name" value="HTHLYSR"/>
</dbReference>
<dbReference type="OrthoDB" id="5297026at2"/>
<evidence type="ECO:0000256" key="2">
    <source>
        <dbReference type="ARBA" id="ARBA00023015"/>
    </source>
</evidence>
<dbReference type="InterPro" id="IPR036390">
    <property type="entry name" value="WH_DNA-bd_sf"/>
</dbReference>
<dbReference type="Proteomes" id="UP000054422">
    <property type="component" value="Unassembled WGS sequence"/>
</dbReference>
<dbReference type="FunFam" id="1.10.10.10:FF:000001">
    <property type="entry name" value="LysR family transcriptional regulator"/>
    <property type="match status" value="1"/>
</dbReference>
<dbReference type="GO" id="GO:0003700">
    <property type="term" value="F:DNA-binding transcription factor activity"/>
    <property type="evidence" value="ECO:0007669"/>
    <property type="project" value="InterPro"/>
</dbReference>
<keyword evidence="3" id="KW-0238">DNA-binding</keyword>
<reference evidence="7 8" key="1">
    <citation type="submission" date="2014-05" db="EMBL/GenBank/DDBJ databases">
        <authorList>
            <person name="Rizzardi K."/>
            <person name="Winiecka-Krusnell J."/>
            <person name="Ramliden M."/>
            <person name="Alm E."/>
            <person name="Andersson S."/>
            <person name="Byfors S."/>
        </authorList>
    </citation>
    <scope>NUCLEOTIDE SEQUENCE [LARGE SCALE GENOMIC DNA]</scope>
    <source>
        <strain evidence="7 8">LEGN</strain>
    </source>
</reference>
<keyword evidence="4" id="KW-0010">Activator</keyword>
<dbReference type="STRING" id="1498499.EP47_05515"/>
<dbReference type="Pfam" id="PF03466">
    <property type="entry name" value="LysR_substrate"/>
    <property type="match status" value="1"/>
</dbReference>
<keyword evidence="8" id="KW-1185">Reference proteome</keyword>
<evidence type="ECO:0000313" key="7">
    <source>
        <dbReference type="EMBL" id="KGP63576.1"/>
    </source>
</evidence>
<evidence type="ECO:0000256" key="4">
    <source>
        <dbReference type="ARBA" id="ARBA00023159"/>
    </source>
</evidence>
<protein>
    <submittedName>
        <fullName evidence="7">Transcriptional regulator</fullName>
    </submittedName>
</protein>
<dbReference type="PANTHER" id="PTHR30346:SF26">
    <property type="entry name" value="HYDROGEN PEROXIDE-INDUCIBLE GENES ACTIVATOR"/>
    <property type="match status" value="1"/>
</dbReference>
<evidence type="ECO:0000313" key="8">
    <source>
        <dbReference type="Proteomes" id="UP000054422"/>
    </source>
</evidence>
<dbReference type="PROSITE" id="PS50931">
    <property type="entry name" value="HTH_LYSR"/>
    <property type="match status" value="1"/>
</dbReference>
<dbReference type="SUPFAM" id="SSF46785">
    <property type="entry name" value="Winged helix' DNA-binding domain"/>
    <property type="match status" value="1"/>
</dbReference>
<dbReference type="Pfam" id="PF00126">
    <property type="entry name" value="HTH_1"/>
    <property type="match status" value="1"/>
</dbReference>
<dbReference type="InterPro" id="IPR000847">
    <property type="entry name" value="LysR_HTH_N"/>
</dbReference>
<keyword evidence="5" id="KW-0804">Transcription</keyword>
<comment type="similarity">
    <text evidence="1">Belongs to the LysR transcriptional regulatory family.</text>
</comment>
<dbReference type="PANTHER" id="PTHR30346">
    <property type="entry name" value="TRANSCRIPTIONAL DUAL REGULATOR HCAR-RELATED"/>
    <property type="match status" value="1"/>
</dbReference>
<proteinExistence type="inferred from homology"/>